<dbReference type="InterPro" id="IPR027417">
    <property type="entry name" value="P-loop_NTPase"/>
</dbReference>
<gene>
    <name evidence="5" type="ORF">IC627_19675</name>
    <name evidence="4" type="ORF">PDPUS_2_01202</name>
</gene>
<evidence type="ECO:0000256" key="1">
    <source>
        <dbReference type="ARBA" id="ARBA00022741"/>
    </source>
</evidence>
<dbReference type="EMBL" id="CP061855">
    <property type="protein sequence ID" value="QOD58051.1"/>
    <property type="molecule type" value="Genomic_DNA"/>
</dbReference>
<dbReference type="Gene3D" id="3.40.50.300">
    <property type="entry name" value="P-loop containing nucleotide triphosphate hydrolases"/>
    <property type="match status" value="1"/>
</dbReference>
<organism evidence="4 6">
    <name type="scientific">Photobacterium damsela subsp. piscicida</name>
    <name type="common">Pasteurella piscicida</name>
    <dbReference type="NCBI Taxonomy" id="38294"/>
    <lineage>
        <taxon>Bacteria</taxon>
        <taxon>Pseudomonadati</taxon>
        <taxon>Pseudomonadota</taxon>
        <taxon>Gammaproteobacteria</taxon>
        <taxon>Vibrionales</taxon>
        <taxon>Vibrionaceae</taxon>
        <taxon>Photobacterium</taxon>
    </lineage>
</organism>
<dbReference type="RefSeq" id="WP_044178116.1">
    <property type="nucleotide sequence ID" value="NZ_AP018046.1"/>
</dbReference>
<dbReference type="SMART" id="SM00382">
    <property type="entry name" value="AAA"/>
    <property type="match status" value="1"/>
</dbReference>
<accession>A0A1Q9GZ97</accession>
<reference evidence="5 7" key="3">
    <citation type="submission" date="2020-09" db="EMBL/GenBank/DDBJ databases">
        <title>Complete, closed and curated genome sequences of Photobacterium damselae subsp. piscicida isolates from Australia indicate localised evolution and additional plasmid-borne pathogenicity mechanisms.</title>
        <authorList>
            <person name="Baseggio L."/>
            <person name="Silayeva O."/>
            <person name="Buller N."/>
            <person name="Landos M."/>
            <person name="Engelstaedter J."/>
            <person name="Barnes A.C."/>
        </authorList>
    </citation>
    <scope>NUCLEOTIDE SEQUENCE [LARGE SCALE GENOMIC DNA]</scope>
    <source>
        <strain evidence="5 7">AS-16-0540-1</strain>
    </source>
</reference>
<dbReference type="EMBL" id="AP018046">
    <property type="protein sequence ID" value="BAX55787.1"/>
    <property type="molecule type" value="Genomic_DNA"/>
</dbReference>
<reference evidence="4" key="1">
    <citation type="journal article" date="2017" name="Genome Announc.">
        <title>Whole-Genome Sequence of Photobacterium damselae subsp. piscicida Strain 91-197, Isolated from Hybrid Striped Bass (Morone sp.) in the United States.</title>
        <authorList>
            <person name="Teru Y."/>
            <person name="Hikima J."/>
            <person name="Kono T."/>
            <person name="Sakai M."/>
            <person name="Takano T."/>
            <person name="Hawke J.P."/>
            <person name="Takeyama H."/>
            <person name="Aoki T."/>
        </authorList>
    </citation>
    <scope>NUCLEOTIDE SEQUENCE</scope>
    <source>
        <strain evidence="4">91-197</strain>
    </source>
</reference>
<dbReference type="InterPro" id="IPR003439">
    <property type="entry name" value="ABC_transporter-like_ATP-bd"/>
</dbReference>
<evidence type="ECO:0000313" key="7">
    <source>
        <dbReference type="Proteomes" id="UP000516656"/>
    </source>
</evidence>
<evidence type="ECO:0000313" key="4">
    <source>
        <dbReference type="EMBL" id="BAX55787.1"/>
    </source>
</evidence>
<dbReference type="Pfam" id="PF00005">
    <property type="entry name" value="ABC_tran"/>
    <property type="match status" value="1"/>
</dbReference>
<protein>
    <submittedName>
        <fullName evidence="4">ABC transporter ATP-binding protein YbbL</fullName>
    </submittedName>
    <submittedName>
        <fullName evidence="5">ATP-binding cassette domain-containing protein</fullName>
    </submittedName>
</protein>
<evidence type="ECO:0000313" key="5">
    <source>
        <dbReference type="EMBL" id="QOD58051.1"/>
    </source>
</evidence>
<proteinExistence type="predicted"/>
<dbReference type="Proteomes" id="UP000218676">
    <property type="component" value="Chromosome 2"/>
</dbReference>
<dbReference type="PROSITE" id="PS50893">
    <property type="entry name" value="ABC_TRANSPORTER_2"/>
    <property type="match status" value="1"/>
</dbReference>
<dbReference type="GO" id="GO:0005524">
    <property type="term" value="F:ATP binding"/>
    <property type="evidence" value="ECO:0007669"/>
    <property type="project" value="UniProtKB-KW"/>
</dbReference>
<keyword evidence="2 4" id="KW-0067">ATP-binding</keyword>
<dbReference type="SUPFAM" id="SSF52540">
    <property type="entry name" value="P-loop containing nucleoside triphosphate hydrolases"/>
    <property type="match status" value="1"/>
</dbReference>
<evidence type="ECO:0000256" key="2">
    <source>
        <dbReference type="ARBA" id="ARBA00022840"/>
    </source>
</evidence>
<dbReference type="InterPro" id="IPR017871">
    <property type="entry name" value="ABC_transporter-like_CS"/>
</dbReference>
<evidence type="ECO:0000313" key="6">
    <source>
        <dbReference type="Proteomes" id="UP000218676"/>
    </source>
</evidence>
<sequence length="219" mass="24414">MLPASHHSLRFQSLRSGFEEPSLAFTDEVCSGQHLAIWGDSGCGKTSLIQVIASLKPAQQGEFYYQDRAITPLSFPWWRQQIGYLPQQPIMGGDTVEQVLLLPWQMQAMDKSIPLATPSQCEQALNQANLSVALLKEVNLLSGGEKQRLALARLLLMQRPVWLLDEPTSALDMSSRDHLIALVKESSAICISVSHDPIWYNAADMQYAMTVSPQHKELL</sequence>
<feature type="domain" description="ABC transporter" evidence="3">
    <location>
        <begin position="4"/>
        <end position="219"/>
    </location>
</feature>
<dbReference type="AlphaFoldDB" id="A0A1Q9GZ97"/>
<reference evidence="6" key="2">
    <citation type="submission" date="2017-05" db="EMBL/GenBank/DDBJ databases">
        <title>Whole genome sequence of fish pathogenic bacteria, Photobacterium damselae subsp. piscicida, strain 91-197, isolated from hybrid striped bass (Morone sp.) in USA.</title>
        <authorList>
            <person name="Teru Y."/>
            <person name="Hikima J."/>
            <person name="Kono T."/>
            <person name="Sakai M."/>
            <person name="Takano T."/>
            <person name="Hawke J.P."/>
            <person name="Takeyama H."/>
            <person name="Aoki T."/>
        </authorList>
    </citation>
    <scope>NUCLEOTIDE SEQUENCE [LARGE SCALE GENOMIC DNA]</scope>
    <source>
        <strain evidence="6">91-197</strain>
    </source>
</reference>
<dbReference type="GO" id="GO:0016887">
    <property type="term" value="F:ATP hydrolysis activity"/>
    <property type="evidence" value="ECO:0007669"/>
    <property type="project" value="InterPro"/>
</dbReference>
<dbReference type="PANTHER" id="PTHR43119:SF1">
    <property type="entry name" value="ABC TRANSPORTER DOMAIN-CONTAINING PROTEIN"/>
    <property type="match status" value="1"/>
</dbReference>
<evidence type="ECO:0000259" key="3">
    <source>
        <dbReference type="PROSITE" id="PS50893"/>
    </source>
</evidence>
<dbReference type="Proteomes" id="UP000516656">
    <property type="component" value="Chromosome 2"/>
</dbReference>
<dbReference type="PROSITE" id="PS00211">
    <property type="entry name" value="ABC_TRANSPORTER_1"/>
    <property type="match status" value="1"/>
</dbReference>
<name>A0A1Q9GZ97_PHODP</name>
<keyword evidence="1" id="KW-0547">Nucleotide-binding</keyword>
<dbReference type="InterPro" id="IPR003593">
    <property type="entry name" value="AAA+_ATPase"/>
</dbReference>
<dbReference type="PANTHER" id="PTHR43119">
    <property type="entry name" value="ABC TRANSPORT PROTEIN ATP-BINDING COMPONENT-RELATED"/>
    <property type="match status" value="1"/>
</dbReference>